<dbReference type="Pfam" id="PF00104">
    <property type="entry name" value="Hormone_recep"/>
    <property type="match status" value="1"/>
</dbReference>
<dbReference type="PANTHER" id="PTHR45886">
    <property type="entry name" value="NUCLEAR HORMONE RECEPTOR FAMILY-RELATED-RELATED"/>
    <property type="match status" value="1"/>
</dbReference>
<dbReference type="EnsemblMetazoa" id="CJA11134a.1">
    <property type="protein sequence ID" value="CJA11134a.1"/>
    <property type="gene ID" value="WBGene00130338"/>
</dbReference>
<protein>
    <submittedName>
        <fullName evidence="6">NR LBD domain-containing protein</fullName>
    </submittedName>
</protein>
<comment type="similarity">
    <text evidence="1">Belongs to the nuclear hormone receptor family.</text>
</comment>
<dbReference type="Gene3D" id="1.10.565.10">
    <property type="entry name" value="Retinoid X Receptor"/>
    <property type="match status" value="1"/>
</dbReference>
<dbReference type="InterPro" id="IPR035500">
    <property type="entry name" value="NHR-like_dom_sf"/>
</dbReference>
<dbReference type="PROSITE" id="PS51843">
    <property type="entry name" value="NR_LBD"/>
    <property type="match status" value="1"/>
</dbReference>
<organism evidence="6 7">
    <name type="scientific">Caenorhabditis japonica</name>
    <dbReference type="NCBI Taxonomy" id="281687"/>
    <lineage>
        <taxon>Eukaryota</taxon>
        <taxon>Metazoa</taxon>
        <taxon>Ecdysozoa</taxon>
        <taxon>Nematoda</taxon>
        <taxon>Chromadorea</taxon>
        <taxon>Rhabditida</taxon>
        <taxon>Rhabditina</taxon>
        <taxon>Rhabditomorpha</taxon>
        <taxon>Rhabditoidea</taxon>
        <taxon>Rhabditidae</taxon>
        <taxon>Peloderinae</taxon>
        <taxon>Caenorhabditis</taxon>
    </lineage>
</organism>
<keyword evidence="3" id="KW-0804">Transcription</keyword>
<dbReference type="Proteomes" id="UP000005237">
    <property type="component" value="Unassembled WGS sequence"/>
</dbReference>
<reference evidence="7" key="1">
    <citation type="submission" date="2010-08" db="EMBL/GenBank/DDBJ databases">
        <authorList>
            <consortium name="Caenorhabditis japonica Sequencing Consortium"/>
            <person name="Wilson R.K."/>
        </authorList>
    </citation>
    <scope>NUCLEOTIDE SEQUENCE [LARGE SCALE GENOMIC DNA]</scope>
    <source>
        <strain evidence="7">DF5081</strain>
    </source>
</reference>
<sequence length="150" mass="17299">MVQCLRVGMKLSVSPVLEVKNKRDYAVINLIENLLYQDSKREKVLISNFTFENPTLLDLVESRKLTIVARDPNYQLTSSDWCFFGAFTAVKFLLSLHFMKELSISDKMNLLENFTAKATLLFSAIRSMRAKNDKMIKPDGNDFFVEFLSK</sequence>
<name>A0A8R1HX54_CAEJA</name>
<proteinExistence type="inferred from homology"/>
<evidence type="ECO:0000313" key="7">
    <source>
        <dbReference type="Proteomes" id="UP000005237"/>
    </source>
</evidence>
<keyword evidence="2" id="KW-0805">Transcription regulation</keyword>
<evidence type="ECO:0000256" key="2">
    <source>
        <dbReference type="ARBA" id="ARBA00023015"/>
    </source>
</evidence>
<evidence type="ECO:0000256" key="1">
    <source>
        <dbReference type="ARBA" id="ARBA00005993"/>
    </source>
</evidence>
<keyword evidence="7" id="KW-1185">Reference proteome</keyword>
<dbReference type="SUPFAM" id="SSF48508">
    <property type="entry name" value="Nuclear receptor ligand-binding domain"/>
    <property type="match status" value="1"/>
</dbReference>
<accession>A0A8R1HX54</accession>
<dbReference type="AlphaFoldDB" id="A0A8R1HX54"/>
<keyword evidence="4" id="KW-0675">Receptor</keyword>
<evidence type="ECO:0000313" key="6">
    <source>
        <dbReference type="EnsemblMetazoa" id="CJA11134a.1"/>
    </source>
</evidence>
<reference evidence="6" key="2">
    <citation type="submission" date="2022-06" db="UniProtKB">
        <authorList>
            <consortium name="EnsemblMetazoa"/>
        </authorList>
    </citation>
    <scope>IDENTIFICATION</scope>
    <source>
        <strain evidence="6">DF5081</strain>
    </source>
</reference>
<evidence type="ECO:0000256" key="4">
    <source>
        <dbReference type="ARBA" id="ARBA00023170"/>
    </source>
</evidence>
<dbReference type="PANTHER" id="PTHR45886:SF12">
    <property type="entry name" value="NUCLEAR HORMONE RECEPTOR FAMILY"/>
    <property type="match status" value="1"/>
</dbReference>
<feature type="domain" description="NR LBD" evidence="5">
    <location>
        <begin position="36"/>
        <end position="150"/>
    </location>
</feature>
<evidence type="ECO:0000259" key="5">
    <source>
        <dbReference type="PROSITE" id="PS51843"/>
    </source>
</evidence>
<dbReference type="InterPro" id="IPR000536">
    <property type="entry name" value="Nucl_hrmn_rcpt_lig-bd"/>
</dbReference>
<evidence type="ECO:0000256" key="3">
    <source>
        <dbReference type="ARBA" id="ARBA00023163"/>
    </source>
</evidence>